<dbReference type="Pfam" id="PF00501">
    <property type="entry name" value="AMP-binding"/>
    <property type="match status" value="1"/>
</dbReference>
<dbReference type="PANTHER" id="PTHR43201">
    <property type="entry name" value="ACYL-COA SYNTHETASE"/>
    <property type="match status" value="1"/>
</dbReference>
<feature type="domain" description="AMP-dependent synthetase/ligase" evidence="3">
    <location>
        <begin position="10"/>
        <end position="372"/>
    </location>
</feature>
<dbReference type="PROSITE" id="PS00455">
    <property type="entry name" value="AMP_BINDING"/>
    <property type="match status" value="1"/>
</dbReference>
<protein>
    <submittedName>
        <fullName evidence="5">AMP-binding protein</fullName>
    </submittedName>
</protein>
<dbReference type="InterPro" id="IPR042099">
    <property type="entry name" value="ANL_N_sf"/>
</dbReference>
<dbReference type="Pfam" id="PF13193">
    <property type="entry name" value="AMP-binding_C"/>
    <property type="match status" value="1"/>
</dbReference>
<dbReference type="Proteomes" id="UP001597229">
    <property type="component" value="Unassembled WGS sequence"/>
</dbReference>
<evidence type="ECO:0000256" key="2">
    <source>
        <dbReference type="ARBA" id="ARBA00022598"/>
    </source>
</evidence>
<evidence type="ECO:0000259" key="3">
    <source>
        <dbReference type="Pfam" id="PF00501"/>
    </source>
</evidence>
<dbReference type="SUPFAM" id="SSF56801">
    <property type="entry name" value="Acetyl-CoA synthetase-like"/>
    <property type="match status" value="1"/>
</dbReference>
<organism evidence="5 6">
    <name type="scientific">Nocardioides ginsengisoli</name>
    <dbReference type="NCBI Taxonomy" id="363868"/>
    <lineage>
        <taxon>Bacteria</taxon>
        <taxon>Bacillati</taxon>
        <taxon>Actinomycetota</taxon>
        <taxon>Actinomycetes</taxon>
        <taxon>Propionibacteriales</taxon>
        <taxon>Nocardioidaceae</taxon>
        <taxon>Nocardioides</taxon>
    </lineage>
</organism>
<keyword evidence="6" id="KW-1185">Reference proteome</keyword>
<comment type="similarity">
    <text evidence="1">Belongs to the ATP-dependent AMP-binding enzyme family.</text>
</comment>
<dbReference type="InterPro" id="IPR045851">
    <property type="entry name" value="AMP-bd_C_sf"/>
</dbReference>
<keyword evidence="2" id="KW-0436">Ligase</keyword>
<proteinExistence type="inferred from homology"/>
<evidence type="ECO:0000259" key="4">
    <source>
        <dbReference type="Pfam" id="PF13193"/>
    </source>
</evidence>
<dbReference type="Gene3D" id="3.30.300.30">
    <property type="match status" value="1"/>
</dbReference>
<evidence type="ECO:0000313" key="5">
    <source>
        <dbReference type="EMBL" id="MFD1246756.1"/>
    </source>
</evidence>
<evidence type="ECO:0000313" key="6">
    <source>
        <dbReference type="Proteomes" id="UP001597229"/>
    </source>
</evidence>
<comment type="caution">
    <text evidence="5">The sequence shown here is derived from an EMBL/GenBank/DDBJ whole genome shotgun (WGS) entry which is preliminary data.</text>
</comment>
<feature type="domain" description="AMP-binding enzyme C-terminal" evidence="4">
    <location>
        <begin position="422"/>
        <end position="495"/>
    </location>
</feature>
<dbReference type="Gene3D" id="3.40.50.12780">
    <property type="entry name" value="N-terminal domain of ligase-like"/>
    <property type="match status" value="1"/>
</dbReference>
<accession>A0ABW3VUK7</accession>
<sequence length="525" mass="57066">MGNETVYSRLQDQAAQSPDAPVLLVDGRDYTRSELHDAVRGFAAGLTALGLERGDRAVIVMDNRFEAVSTWLGVNAAGVIDVPINSEAKGAHLQYLVSDCAPRVLIGQPEYLRQVAAVMPAPPQVVIVVDPDEDVAPCGEDVPHHTYDEVLALGRDAEVPLPREDEIATMIYTSGTTGPSKGVLLPQRYHVAWASIGMRSMGMQPGQTVYTPEPLFHSDARSYVVAALIAGGRVALARRFSVSSFWDDVRAADATYFAYLGTMLSLLWGAEPKADDADNPAVIGLGGAAPAAIHEAFEERFGVTLLEMYGMTEALGMTMNSLDDRRVGSIGKPVDEIEALLVDADDRPVPVGEVGELVVRPKVPNIMMAGYWAKPEATIAAWRNLWFHTGDRMKADEDGFLYYIGRLKDSIRRRGENVSAWEVEMAMCRHDDVLTAAAIGVPSALGEEDVAALVVPKEGHTIDPQELHRFLTADLPRFAVPRYIEVVDSLPKTPTERVNKDLVRTRGLSAAAWDAEAGDRGRVRA</sequence>
<gene>
    <name evidence="5" type="ORF">ACFQ3F_03040</name>
</gene>
<evidence type="ECO:0000256" key="1">
    <source>
        <dbReference type="ARBA" id="ARBA00006432"/>
    </source>
</evidence>
<name>A0ABW3VUK7_9ACTN</name>
<dbReference type="PANTHER" id="PTHR43201:SF5">
    <property type="entry name" value="MEDIUM-CHAIN ACYL-COA LIGASE ACSF2, MITOCHONDRIAL"/>
    <property type="match status" value="1"/>
</dbReference>
<dbReference type="InterPro" id="IPR000873">
    <property type="entry name" value="AMP-dep_synth/lig_dom"/>
</dbReference>
<dbReference type="InterPro" id="IPR020845">
    <property type="entry name" value="AMP-binding_CS"/>
</dbReference>
<dbReference type="RefSeq" id="WP_367917766.1">
    <property type="nucleotide sequence ID" value="NZ_BAABAC010000005.1"/>
</dbReference>
<dbReference type="EMBL" id="JBHTLX010000005">
    <property type="protein sequence ID" value="MFD1246756.1"/>
    <property type="molecule type" value="Genomic_DNA"/>
</dbReference>
<reference evidence="6" key="1">
    <citation type="journal article" date="2019" name="Int. J. Syst. Evol. Microbiol.">
        <title>The Global Catalogue of Microorganisms (GCM) 10K type strain sequencing project: providing services to taxonomists for standard genome sequencing and annotation.</title>
        <authorList>
            <consortium name="The Broad Institute Genomics Platform"/>
            <consortium name="The Broad Institute Genome Sequencing Center for Infectious Disease"/>
            <person name="Wu L."/>
            <person name="Ma J."/>
        </authorList>
    </citation>
    <scope>NUCLEOTIDE SEQUENCE [LARGE SCALE GENOMIC DNA]</scope>
    <source>
        <strain evidence="6">CCUG 52478</strain>
    </source>
</reference>
<dbReference type="InterPro" id="IPR025110">
    <property type="entry name" value="AMP-bd_C"/>
</dbReference>